<reference evidence="9 10" key="1">
    <citation type="submission" date="2018-10" db="EMBL/GenBank/DDBJ databases">
        <title>Genomic Encyclopedia of Type Strains, Phase IV (KMG-IV): sequencing the most valuable type-strain genomes for metagenomic binning, comparative biology and taxonomic classification.</title>
        <authorList>
            <person name="Goeker M."/>
        </authorList>
    </citation>
    <scope>NUCLEOTIDE SEQUENCE [LARGE SCALE GENOMIC DNA]</scope>
    <source>
        <strain evidence="9 10">DSM 26916</strain>
    </source>
</reference>
<dbReference type="GO" id="GO:0005886">
    <property type="term" value="C:plasma membrane"/>
    <property type="evidence" value="ECO:0007669"/>
    <property type="project" value="UniProtKB-SubCell"/>
</dbReference>
<dbReference type="GO" id="GO:0022904">
    <property type="term" value="P:respiratory electron transport chain"/>
    <property type="evidence" value="ECO:0007669"/>
    <property type="project" value="InterPro"/>
</dbReference>
<dbReference type="GO" id="GO:0009055">
    <property type="term" value="F:electron transfer activity"/>
    <property type="evidence" value="ECO:0007669"/>
    <property type="project" value="InterPro"/>
</dbReference>
<protein>
    <submittedName>
        <fullName evidence="9">Cytochrome b</fullName>
    </submittedName>
</protein>
<evidence type="ECO:0000256" key="7">
    <source>
        <dbReference type="SAM" id="Phobius"/>
    </source>
</evidence>
<dbReference type="Proteomes" id="UP000268908">
    <property type="component" value="Unassembled WGS sequence"/>
</dbReference>
<keyword evidence="5 7" id="KW-0472">Membrane</keyword>
<feature type="transmembrane region" description="Helical" evidence="7">
    <location>
        <begin position="37"/>
        <end position="57"/>
    </location>
</feature>
<feature type="domain" description="Cytochrome b561 bacterial/Ni-hydrogenase" evidence="8">
    <location>
        <begin position="8"/>
        <end position="169"/>
    </location>
</feature>
<dbReference type="Pfam" id="PF01292">
    <property type="entry name" value="Ni_hydr_CYTB"/>
    <property type="match status" value="1"/>
</dbReference>
<feature type="transmembrane region" description="Helical" evidence="7">
    <location>
        <begin position="98"/>
        <end position="119"/>
    </location>
</feature>
<evidence type="ECO:0000256" key="4">
    <source>
        <dbReference type="ARBA" id="ARBA00022989"/>
    </source>
</evidence>
<keyword evidence="10" id="KW-1185">Reference proteome</keyword>
<evidence type="ECO:0000256" key="1">
    <source>
        <dbReference type="ARBA" id="ARBA00004651"/>
    </source>
</evidence>
<evidence type="ECO:0000259" key="8">
    <source>
        <dbReference type="Pfam" id="PF01292"/>
    </source>
</evidence>
<accession>A0A497XJG9</accession>
<comment type="caution">
    <text evidence="9">The sequence shown here is derived from an EMBL/GenBank/DDBJ whole genome shotgun (WGS) entry which is preliminary data.</text>
</comment>
<feature type="transmembrane region" description="Helical" evidence="7">
    <location>
        <begin position="139"/>
        <end position="157"/>
    </location>
</feature>
<proteinExistence type="predicted"/>
<gene>
    <name evidence="9" type="ORF">DFR35_0071</name>
</gene>
<evidence type="ECO:0000256" key="6">
    <source>
        <dbReference type="SAM" id="MobiDB-lite"/>
    </source>
</evidence>
<evidence type="ECO:0000256" key="5">
    <source>
        <dbReference type="ARBA" id="ARBA00023136"/>
    </source>
</evidence>
<dbReference type="PANTHER" id="PTHR30485">
    <property type="entry name" value="NI/FE-HYDROGENASE 1 B-TYPE CYTOCHROME SUBUNIT"/>
    <property type="match status" value="1"/>
</dbReference>
<evidence type="ECO:0000313" key="9">
    <source>
        <dbReference type="EMBL" id="RLJ67525.1"/>
    </source>
</evidence>
<dbReference type="EMBL" id="RCCI01000004">
    <property type="protein sequence ID" value="RLJ67525.1"/>
    <property type="molecule type" value="Genomic_DNA"/>
</dbReference>
<evidence type="ECO:0000313" key="10">
    <source>
        <dbReference type="Proteomes" id="UP000268908"/>
    </source>
</evidence>
<dbReference type="GO" id="GO:0020037">
    <property type="term" value="F:heme binding"/>
    <property type="evidence" value="ECO:0007669"/>
    <property type="project" value="TreeGrafter"/>
</dbReference>
<keyword evidence="3 7" id="KW-0812">Transmembrane</keyword>
<feature type="transmembrane region" description="Helical" evidence="7">
    <location>
        <begin position="15"/>
        <end position="31"/>
    </location>
</feature>
<dbReference type="InterPro" id="IPR016174">
    <property type="entry name" value="Di-haem_cyt_TM"/>
</dbReference>
<name>A0A497XJG9_9PROT</name>
<organism evidence="9 10">
    <name type="scientific">Sulfurisoma sediminicola</name>
    <dbReference type="NCBI Taxonomy" id="1381557"/>
    <lineage>
        <taxon>Bacteria</taxon>
        <taxon>Pseudomonadati</taxon>
        <taxon>Pseudomonadota</taxon>
        <taxon>Betaproteobacteria</taxon>
        <taxon>Nitrosomonadales</taxon>
        <taxon>Sterolibacteriaceae</taxon>
        <taxon>Sulfurisoma</taxon>
    </lineage>
</organism>
<keyword evidence="2" id="KW-1003">Cell membrane</keyword>
<dbReference type="InterPro" id="IPR011577">
    <property type="entry name" value="Cyt_b561_bac/Ni-Hgenase"/>
</dbReference>
<dbReference type="AlphaFoldDB" id="A0A497XJG9"/>
<sequence>MTTQRILVWDIPTRLFHWLLAGSFAGAYLTSESERLAAIHVGCGYALLGLIGFRLIYGLIGSRYARFSEFVRGPGAVIDYLRSLLSGNPQRFVGHNPAGAVAIMLLLVLGLATGASGFAMYNELGGEWLEDVHEACANAMLAVVILHVLGVIASSVLHKENLARAMVTGRKEGSADEGIERSHGFFALLLAAAVAALGWSSTQSTGPVAGSIEKKHGKHERGHDHD</sequence>
<dbReference type="SUPFAM" id="SSF81342">
    <property type="entry name" value="Transmembrane di-heme cytochromes"/>
    <property type="match status" value="1"/>
</dbReference>
<dbReference type="RefSeq" id="WP_121239509.1">
    <property type="nucleotide sequence ID" value="NZ_BHVV01000001.1"/>
</dbReference>
<keyword evidence="4 7" id="KW-1133">Transmembrane helix</keyword>
<comment type="subcellular location">
    <subcellularLocation>
        <location evidence="1">Cell membrane</location>
        <topology evidence="1">Multi-pass membrane protein</topology>
    </subcellularLocation>
</comment>
<dbReference type="OrthoDB" id="196472at2"/>
<feature type="region of interest" description="Disordered" evidence="6">
    <location>
        <begin position="203"/>
        <end position="226"/>
    </location>
</feature>
<dbReference type="Gene3D" id="1.20.950.20">
    <property type="entry name" value="Transmembrane di-heme cytochromes, Chain C"/>
    <property type="match status" value="1"/>
</dbReference>
<evidence type="ECO:0000256" key="3">
    <source>
        <dbReference type="ARBA" id="ARBA00022692"/>
    </source>
</evidence>
<dbReference type="InterPro" id="IPR051542">
    <property type="entry name" value="Hydrogenase_cytochrome"/>
</dbReference>
<dbReference type="PANTHER" id="PTHR30485:SF2">
    <property type="entry name" value="BLL0597 PROTEIN"/>
    <property type="match status" value="1"/>
</dbReference>
<evidence type="ECO:0000256" key="2">
    <source>
        <dbReference type="ARBA" id="ARBA00022475"/>
    </source>
</evidence>